<dbReference type="OrthoDB" id="442087at2759"/>
<dbReference type="PROSITE" id="PS50076">
    <property type="entry name" value="DNAJ_2"/>
    <property type="match status" value="1"/>
</dbReference>
<dbReference type="AlphaFoldDB" id="A0A319EAE3"/>
<dbReference type="CDD" id="cd06257">
    <property type="entry name" value="DnaJ"/>
    <property type="match status" value="1"/>
</dbReference>
<feature type="compositionally biased region" description="Acidic residues" evidence="1">
    <location>
        <begin position="363"/>
        <end position="374"/>
    </location>
</feature>
<dbReference type="InterPro" id="IPR050817">
    <property type="entry name" value="DjlA_DnaK_co-chaperone"/>
</dbReference>
<accession>A0A319EAE3</accession>
<evidence type="ECO:0000313" key="4">
    <source>
        <dbReference type="Proteomes" id="UP000248423"/>
    </source>
</evidence>
<keyword evidence="4" id="KW-1185">Reference proteome</keyword>
<reference evidence="3 4" key="1">
    <citation type="submission" date="2018-02" db="EMBL/GenBank/DDBJ databases">
        <title>The genomes of Aspergillus section Nigri reveals drivers in fungal speciation.</title>
        <authorList>
            <consortium name="DOE Joint Genome Institute"/>
            <person name="Vesth T.C."/>
            <person name="Nybo J."/>
            <person name="Theobald S."/>
            <person name="Brandl J."/>
            <person name="Frisvad J.C."/>
            <person name="Nielsen K.F."/>
            <person name="Lyhne E.K."/>
            <person name="Kogle M.E."/>
            <person name="Kuo A."/>
            <person name="Riley R."/>
            <person name="Clum A."/>
            <person name="Nolan M."/>
            <person name="Lipzen A."/>
            <person name="Salamov A."/>
            <person name="Henrissat B."/>
            <person name="Wiebenga A."/>
            <person name="De vries R.P."/>
            <person name="Grigoriev I.V."/>
            <person name="Mortensen U.H."/>
            <person name="Andersen M.R."/>
            <person name="Baker S.E."/>
        </authorList>
    </citation>
    <scope>NUCLEOTIDE SEQUENCE [LARGE SCALE GENOMIC DNA]</scope>
    <source>
        <strain evidence="3 4">CBS 121057</strain>
    </source>
</reference>
<dbReference type="InterPro" id="IPR001623">
    <property type="entry name" value="DnaJ_domain"/>
</dbReference>
<gene>
    <name evidence="3" type="ORF">BO78DRAFT_409678</name>
</gene>
<evidence type="ECO:0000256" key="1">
    <source>
        <dbReference type="SAM" id="MobiDB-lite"/>
    </source>
</evidence>
<dbReference type="PRINTS" id="PR00625">
    <property type="entry name" value="JDOMAIN"/>
</dbReference>
<dbReference type="SUPFAM" id="SSF46565">
    <property type="entry name" value="Chaperone J-domain"/>
    <property type="match status" value="1"/>
</dbReference>
<protein>
    <submittedName>
        <fullName evidence="3">DnaJ-domain-containing protein</fullName>
    </submittedName>
</protein>
<feature type="compositionally biased region" description="Acidic residues" evidence="1">
    <location>
        <begin position="242"/>
        <end position="251"/>
    </location>
</feature>
<dbReference type="STRING" id="1448318.A0A319EAE3"/>
<evidence type="ECO:0000259" key="2">
    <source>
        <dbReference type="PROSITE" id="PS50076"/>
    </source>
</evidence>
<sequence>MPSRTITNYYAILGISHNASLKDINSAYKKLALKYHPDKKTATTSDGPSSDEFQKIQQAIETLRDPILKQSHDDNLRFNGYRFSDFPDDDYNDEDYPSGTTWRPTQANRYGTRNPRERYMYSYGHSVHMDPFSADSLAEKARVQVEIRVGEMLKKEAEMREAAEAAAAAAAAASEEKGEAEAEGDYDEEYEEWIGFDLDDRPQAYEEFMEFLRNEEEEKAERRRAAMRANVERDEERLKRDEEDEGEEDEVLKDFARGYDFGCCWRSKEAGLSVPREYHEGFYSDDEDGQGVYWDGYDVDEDDDSDSDADDEEEAKEPPNPNKKDENNDDDEDNGEPPLDPSTTDQPPDTYYHSDHDSYSYYDDSDEYDDEGNDCADLYSYDDAADTPSDERSSTEYLTAQASEDSQIKSNVSTSGGGSSIFYDFSEDFTSISFPDEAPKKSTPGVNLALAPDYLAPFIPHFKNKLAHPSGRYTAQDFLTEVTGMILEIYCGWLESVRLTMPEAKPLQRGQDPQHCLHLGCWEKHFNKASCEECQLWKPIYTLTCPGCGIEACVGCKFSGCCVR</sequence>
<proteinExistence type="predicted"/>
<feature type="compositionally biased region" description="Basic and acidic residues" evidence="1">
    <location>
        <begin position="226"/>
        <end position="241"/>
    </location>
</feature>
<dbReference type="Gene3D" id="1.10.287.110">
    <property type="entry name" value="DnaJ domain"/>
    <property type="match status" value="1"/>
</dbReference>
<dbReference type="Pfam" id="PF00226">
    <property type="entry name" value="DnaJ"/>
    <property type="match status" value="1"/>
</dbReference>
<dbReference type="EMBL" id="KZ826378">
    <property type="protein sequence ID" value="PYI03618.1"/>
    <property type="molecule type" value="Genomic_DNA"/>
</dbReference>
<dbReference type="PANTHER" id="PTHR24074">
    <property type="entry name" value="CO-CHAPERONE PROTEIN DJLA"/>
    <property type="match status" value="1"/>
</dbReference>
<dbReference type="InterPro" id="IPR036869">
    <property type="entry name" value="J_dom_sf"/>
</dbReference>
<dbReference type="SMART" id="SM00271">
    <property type="entry name" value="DnaJ"/>
    <property type="match status" value="1"/>
</dbReference>
<evidence type="ECO:0000313" key="3">
    <source>
        <dbReference type="EMBL" id="PYI03618.1"/>
    </source>
</evidence>
<dbReference type="VEuPathDB" id="FungiDB:BO78DRAFT_409678"/>
<feature type="compositionally biased region" description="Acidic residues" evidence="1">
    <location>
        <begin position="297"/>
        <end position="315"/>
    </location>
</feature>
<name>A0A319EAE3_ASPSB</name>
<feature type="region of interest" description="Disordered" evidence="1">
    <location>
        <begin position="280"/>
        <end position="393"/>
    </location>
</feature>
<dbReference type="Proteomes" id="UP000248423">
    <property type="component" value="Unassembled WGS sequence"/>
</dbReference>
<feature type="domain" description="J" evidence="2">
    <location>
        <begin position="8"/>
        <end position="76"/>
    </location>
</feature>
<feature type="region of interest" description="Disordered" evidence="1">
    <location>
        <begin position="226"/>
        <end position="251"/>
    </location>
</feature>
<feature type="region of interest" description="Disordered" evidence="1">
    <location>
        <begin position="167"/>
        <end position="186"/>
    </location>
</feature>
<organism evidence="3 4">
    <name type="scientific">Aspergillus sclerotiicarbonarius (strain CBS 121057 / IBT 28362)</name>
    <dbReference type="NCBI Taxonomy" id="1448318"/>
    <lineage>
        <taxon>Eukaryota</taxon>
        <taxon>Fungi</taxon>
        <taxon>Dikarya</taxon>
        <taxon>Ascomycota</taxon>
        <taxon>Pezizomycotina</taxon>
        <taxon>Eurotiomycetes</taxon>
        <taxon>Eurotiomycetidae</taxon>
        <taxon>Eurotiales</taxon>
        <taxon>Aspergillaceae</taxon>
        <taxon>Aspergillus</taxon>
        <taxon>Aspergillus subgen. Circumdati</taxon>
    </lineage>
</organism>